<evidence type="ECO:0000313" key="7">
    <source>
        <dbReference type="Proteomes" id="UP000067683"/>
    </source>
</evidence>
<dbReference type="GO" id="GO:0003677">
    <property type="term" value="F:DNA binding"/>
    <property type="evidence" value="ECO:0007669"/>
    <property type="project" value="UniProtKB-KW"/>
</dbReference>
<dbReference type="Gene3D" id="3.40.190.290">
    <property type="match status" value="1"/>
</dbReference>
<feature type="domain" description="HTH lysR-type" evidence="5">
    <location>
        <begin position="1"/>
        <end position="58"/>
    </location>
</feature>
<dbReference type="AlphaFoldDB" id="A0A0U2J6Z2"/>
<organism evidence="6 7">
    <name type="scientific">Planococcus rifietoensis</name>
    <dbReference type="NCBI Taxonomy" id="200991"/>
    <lineage>
        <taxon>Bacteria</taxon>
        <taxon>Bacillati</taxon>
        <taxon>Bacillota</taxon>
        <taxon>Bacilli</taxon>
        <taxon>Bacillales</taxon>
        <taxon>Caryophanaceae</taxon>
        <taxon>Planococcus</taxon>
    </lineage>
</organism>
<dbReference type="InterPro" id="IPR036388">
    <property type="entry name" value="WH-like_DNA-bd_sf"/>
</dbReference>
<evidence type="ECO:0000256" key="1">
    <source>
        <dbReference type="ARBA" id="ARBA00009437"/>
    </source>
</evidence>
<accession>A0A0U2J6Z2</accession>
<dbReference type="RefSeq" id="WP_058381621.1">
    <property type="nucleotide sequence ID" value="NZ_CP013659.2"/>
</dbReference>
<dbReference type="STRING" id="200991.AUC31_06600"/>
<dbReference type="OrthoDB" id="9803735at2"/>
<dbReference type="InterPro" id="IPR036390">
    <property type="entry name" value="WH_DNA-bd_sf"/>
</dbReference>
<keyword evidence="3" id="KW-0238">DNA-binding</keyword>
<dbReference type="InterPro" id="IPR005119">
    <property type="entry name" value="LysR_subst-bd"/>
</dbReference>
<dbReference type="PROSITE" id="PS50931">
    <property type="entry name" value="HTH_LYSR"/>
    <property type="match status" value="1"/>
</dbReference>
<dbReference type="PANTHER" id="PTHR30419">
    <property type="entry name" value="HTH-TYPE TRANSCRIPTIONAL REGULATOR YBHD"/>
    <property type="match status" value="1"/>
</dbReference>
<dbReference type="GO" id="GO:0005829">
    <property type="term" value="C:cytosol"/>
    <property type="evidence" value="ECO:0007669"/>
    <property type="project" value="TreeGrafter"/>
</dbReference>
<evidence type="ECO:0000256" key="3">
    <source>
        <dbReference type="ARBA" id="ARBA00023125"/>
    </source>
</evidence>
<keyword evidence="7" id="KW-1185">Reference proteome</keyword>
<dbReference type="Gene3D" id="1.10.10.10">
    <property type="entry name" value="Winged helix-like DNA-binding domain superfamily/Winged helix DNA-binding domain"/>
    <property type="match status" value="1"/>
</dbReference>
<protein>
    <submittedName>
        <fullName evidence="6">Transcriptional regulator</fullName>
    </submittedName>
</protein>
<proteinExistence type="inferred from homology"/>
<dbReference type="InterPro" id="IPR000847">
    <property type="entry name" value="LysR_HTH_N"/>
</dbReference>
<dbReference type="EMBL" id="CP013659">
    <property type="protein sequence ID" value="ALS74914.1"/>
    <property type="molecule type" value="Genomic_DNA"/>
</dbReference>
<sequence>MNIRHLIYFTTLIEEGTFTKAANVLHIAQPSLSTAIKNLEQDLGLVLFDRKQRELTLTREGEVLHAEAKKLLNHMGHVKEEMKRLQHQGPMELSIGMIESSKFWLPKVLKTMKQEYPELHIEIIEVLGLQDINKAIKNYDIHFAITNQLISEKEVEVQPIYQEKFVALLPRSHALEKNRSISVKDLDGEDFIIFKEGFQTREDILNIFRQGGSRPNIQIEVERFETACSFVEEGLGVTFVPESYLRAERENGFTVKPIEESNIARTVYLAYDRSRYLPPVVMRAMGLVEKFFA</sequence>
<comment type="similarity">
    <text evidence="1">Belongs to the LysR transcriptional regulatory family.</text>
</comment>
<dbReference type="KEGG" id="prt:AUC31_06600"/>
<evidence type="ECO:0000256" key="4">
    <source>
        <dbReference type="ARBA" id="ARBA00023163"/>
    </source>
</evidence>
<evidence type="ECO:0000259" key="5">
    <source>
        <dbReference type="PROSITE" id="PS50931"/>
    </source>
</evidence>
<dbReference type="FunFam" id="1.10.10.10:FF:000001">
    <property type="entry name" value="LysR family transcriptional regulator"/>
    <property type="match status" value="1"/>
</dbReference>
<evidence type="ECO:0000313" key="6">
    <source>
        <dbReference type="EMBL" id="ALS74914.1"/>
    </source>
</evidence>
<reference evidence="6" key="1">
    <citation type="submission" date="2016-01" db="EMBL/GenBank/DDBJ databases">
        <title>Complete genome of Planococcus rifietoensis type strain M8.</title>
        <authorList>
            <person name="See-Too W.S."/>
        </authorList>
    </citation>
    <scope>NUCLEOTIDE SEQUENCE [LARGE SCALE GENOMIC DNA]</scope>
    <source>
        <strain evidence="6">M8</strain>
    </source>
</reference>
<dbReference type="Proteomes" id="UP000067683">
    <property type="component" value="Chromosome"/>
</dbReference>
<gene>
    <name evidence="6" type="ORF">AUC31_06600</name>
</gene>
<name>A0A0U2J6Z2_9BACL</name>
<dbReference type="Pfam" id="PF03466">
    <property type="entry name" value="LysR_substrate"/>
    <property type="match status" value="1"/>
</dbReference>
<keyword evidence="4" id="KW-0804">Transcription</keyword>
<dbReference type="InterPro" id="IPR050950">
    <property type="entry name" value="HTH-type_LysR_regulators"/>
</dbReference>
<keyword evidence="2" id="KW-0805">Transcription regulation</keyword>
<dbReference type="CDD" id="cd05466">
    <property type="entry name" value="PBP2_LTTR_substrate"/>
    <property type="match status" value="1"/>
</dbReference>
<dbReference type="Pfam" id="PF00126">
    <property type="entry name" value="HTH_1"/>
    <property type="match status" value="1"/>
</dbReference>
<dbReference type="SUPFAM" id="SSF46785">
    <property type="entry name" value="Winged helix' DNA-binding domain"/>
    <property type="match status" value="1"/>
</dbReference>
<evidence type="ECO:0000256" key="2">
    <source>
        <dbReference type="ARBA" id="ARBA00023015"/>
    </source>
</evidence>
<dbReference type="SUPFAM" id="SSF53850">
    <property type="entry name" value="Periplasmic binding protein-like II"/>
    <property type="match status" value="1"/>
</dbReference>
<dbReference type="PRINTS" id="PR00039">
    <property type="entry name" value="HTHLYSR"/>
</dbReference>
<dbReference type="GO" id="GO:0003700">
    <property type="term" value="F:DNA-binding transcription factor activity"/>
    <property type="evidence" value="ECO:0007669"/>
    <property type="project" value="InterPro"/>
</dbReference>